<dbReference type="STRING" id="1073090.A0A1L9S826"/>
<dbReference type="PANTHER" id="PTHR47804:SF1">
    <property type="entry name" value="DUF2421 DOMAIN-CONTAINING PROTEIN"/>
    <property type="match status" value="1"/>
</dbReference>
<keyword evidence="5 9" id="KW-1133">Transmembrane helix</keyword>
<feature type="transmembrane region" description="Helical" evidence="9">
    <location>
        <begin position="1421"/>
        <end position="1444"/>
    </location>
</feature>
<dbReference type="InterPro" id="IPR011047">
    <property type="entry name" value="Quinoprotein_ADH-like_sf"/>
</dbReference>
<evidence type="ECO:0000256" key="4">
    <source>
        <dbReference type="ARBA" id="ARBA00022737"/>
    </source>
</evidence>
<keyword evidence="2 8" id="KW-0853">WD repeat</keyword>
<evidence type="ECO:0000256" key="5">
    <source>
        <dbReference type="ARBA" id="ARBA00022989"/>
    </source>
</evidence>
<gene>
    <name evidence="12" type="ORF">ASPZODRAFT_154753</name>
</gene>
<dbReference type="InterPro" id="IPR024738">
    <property type="entry name" value="Hfi1/Tada1"/>
</dbReference>
<evidence type="ECO:0000259" key="10">
    <source>
        <dbReference type="Pfam" id="PF12894"/>
    </source>
</evidence>
<dbReference type="GO" id="GO:0016020">
    <property type="term" value="C:membrane"/>
    <property type="evidence" value="ECO:0007669"/>
    <property type="project" value="UniProtKB-SubCell"/>
</dbReference>
<dbReference type="InterPro" id="IPR052430">
    <property type="entry name" value="IVT-Associated"/>
</dbReference>
<feature type="transmembrane region" description="Helical" evidence="9">
    <location>
        <begin position="812"/>
        <end position="828"/>
    </location>
</feature>
<accession>A0A1L9S826</accession>
<dbReference type="GO" id="GO:0030029">
    <property type="term" value="P:actin filament-based process"/>
    <property type="evidence" value="ECO:0007669"/>
    <property type="project" value="UniProtKB-ARBA"/>
</dbReference>
<feature type="transmembrane region" description="Helical" evidence="9">
    <location>
        <begin position="848"/>
        <end position="866"/>
    </location>
</feature>
<dbReference type="FunFam" id="2.130.10.10:FF:000102">
    <property type="entry name" value="Actin-interacting protein 1"/>
    <property type="match status" value="1"/>
</dbReference>
<reference evidence="13" key="1">
    <citation type="journal article" date="2017" name="Genome Biol.">
        <title>Comparative genomics reveals high biological diversity and specific adaptations in the industrially and medically important fungal genus Aspergillus.</title>
        <authorList>
            <person name="de Vries R.P."/>
            <person name="Riley R."/>
            <person name="Wiebenga A."/>
            <person name="Aguilar-Osorio G."/>
            <person name="Amillis S."/>
            <person name="Uchima C.A."/>
            <person name="Anderluh G."/>
            <person name="Asadollahi M."/>
            <person name="Askin M."/>
            <person name="Barry K."/>
            <person name="Battaglia E."/>
            <person name="Bayram O."/>
            <person name="Benocci T."/>
            <person name="Braus-Stromeyer S.A."/>
            <person name="Caldana C."/>
            <person name="Canovas D."/>
            <person name="Cerqueira G.C."/>
            <person name="Chen F."/>
            <person name="Chen W."/>
            <person name="Choi C."/>
            <person name="Clum A."/>
            <person name="Dos Santos R.A."/>
            <person name="Damasio A.R."/>
            <person name="Diallinas G."/>
            <person name="Emri T."/>
            <person name="Fekete E."/>
            <person name="Flipphi M."/>
            <person name="Freyberg S."/>
            <person name="Gallo A."/>
            <person name="Gournas C."/>
            <person name="Habgood R."/>
            <person name="Hainaut M."/>
            <person name="Harispe M.L."/>
            <person name="Henrissat B."/>
            <person name="Hilden K.S."/>
            <person name="Hope R."/>
            <person name="Hossain A."/>
            <person name="Karabika E."/>
            <person name="Karaffa L."/>
            <person name="Karanyi Z."/>
            <person name="Krasevec N."/>
            <person name="Kuo A."/>
            <person name="Kusch H."/>
            <person name="LaButti K."/>
            <person name="Lagendijk E.L."/>
            <person name="Lapidus A."/>
            <person name="Levasseur A."/>
            <person name="Lindquist E."/>
            <person name="Lipzen A."/>
            <person name="Logrieco A.F."/>
            <person name="MacCabe A."/>
            <person name="Maekelae M.R."/>
            <person name="Malavazi I."/>
            <person name="Melin P."/>
            <person name="Meyer V."/>
            <person name="Mielnichuk N."/>
            <person name="Miskei M."/>
            <person name="Molnar A.P."/>
            <person name="Mule G."/>
            <person name="Ngan C.Y."/>
            <person name="Orejas M."/>
            <person name="Orosz E."/>
            <person name="Ouedraogo J.P."/>
            <person name="Overkamp K.M."/>
            <person name="Park H.-S."/>
            <person name="Perrone G."/>
            <person name="Piumi F."/>
            <person name="Punt P.J."/>
            <person name="Ram A.F."/>
            <person name="Ramon A."/>
            <person name="Rauscher S."/>
            <person name="Record E."/>
            <person name="Riano-Pachon D.M."/>
            <person name="Robert V."/>
            <person name="Roehrig J."/>
            <person name="Ruller R."/>
            <person name="Salamov A."/>
            <person name="Salih N.S."/>
            <person name="Samson R.A."/>
            <person name="Sandor E."/>
            <person name="Sanguinetti M."/>
            <person name="Schuetze T."/>
            <person name="Sepcic K."/>
            <person name="Shelest E."/>
            <person name="Sherlock G."/>
            <person name="Sophianopoulou V."/>
            <person name="Squina F.M."/>
            <person name="Sun H."/>
            <person name="Susca A."/>
            <person name="Todd R.B."/>
            <person name="Tsang A."/>
            <person name="Unkles S.E."/>
            <person name="van de Wiele N."/>
            <person name="van Rossen-Uffink D."/>
            <person name="Oliveira J.V."/>
            <person name="Vesth T.C."/>
            <person name="Visser J."/>
            <person name="Yu J.-H."/>
            <person name="Zhou M."/>
            <person name="Andersen M.R."/>
            <person name="Archer D.B."/>
            <person name="Baker S.E."/>
            <person name="Benoit I."/>
            <person name="Brakhage A.A."/>
            <person name="Braus G.H."/>
            <person name="Fischer R."/>
            <person name="Frisvad J.C."/>
            <person name="Goldman G.H."/>
            <person name="Houbraken J."/>
            <person name="Oakley B."/>
            <person name="Pocsi I."/>
            <person name="Scazzocchio C."/>
            <person name="Seiboth B."/>
            <person name="vanKuyk P.A."/>
            <person name="Wortman J."/>
            <person name="Dyer P.S."/>
            <person name="Grigoriev I.V."/>
        </authorList>
    </citation>
    <scope>NUCLEOTIDE SEQUENCE [LARGE SCALE GENOMIC DNA]</scope>
    <source>
        <strain evidence="13">CBS 506.65</strain>
    </source>
</reference>
<feature type="repeat" description="WD" evidence="8">
    <location>
        <begin position="77"/>
        <end position="109"/>
    </location>
</feature>
<comment type="subcellular location">
    <subcellularLocation>
        <location evidence="1">Membrane</location>
        <topology evidence="1">Multi-pass membrane protein</topology>
    </subcellularLocation>
</comment>
<evidence type="ECO:0000259" key="11">
    <source>
        <dbReference type="Pfam" id="PF13515"/>
    </source>
</evidence>
<keyword evidence="6 9" id="KW-0472">Membrane</keyword>
<dbReference type="Pfam" id="PF13515">
    <property type="entry name" value="FUSC_2"/>
    <property type="match status" value="1"/>
</dbReference>
<dbReference type="Pfam" id="PF00400">
    <property type="entry name" value="WD40"/>
    <property type="match status" value="4"/>
</dbReference>
<dbReference type="GO" id="GO:0003779">
    <property type="term" value="F:actin binding"/>
    <property type="evidence" value="ECO:0007669"/>
    <property type="project" value="UniProtKB-ARBA"/>
</dbReference>
<dbReference type="PANTHER" id="PTHR47804">
    <property type="entry name" value="60S RIBOSOMAL PROTEIN L19"/>
    <property type="match status" value="1"/>
</dbReference>
<evidence type="ECO:0000256" key="7">
    <source>
        <dbReference type="ARBA" id="ARBA00038366"/>
    </source>
</evidence>
<evidence type="ECO:0000256" key="3">
    <source>
        <dbReference type="ARBA" id="ARBA00022692"/>
    </source>
</evidence>
<evidence type="ECO:0000256" key="8">
    <source>
        <dbReference type="PROSITE-ProRule" id="PRU00221"/>
    </source>
</evidence>
<dbReference type="FunFam" id="2.130.10.10:FF:000167">
    <property type="entry name" value="Actin-interacting protein 1"/>
    <property type="match status" value="1"/>
</dbReference>
<keyword evidence="3 9" id="KW-0812">Transmembrane</keyword>
<dbReference type="GO" id="GO:0070461">
    <property type="term" value="C:SAGA-type complex"/>
    <property type="evidence" value="ECO:0007669"/>
    <property type="project" value="InterPro"/>
</dbReference>
<dbReference type="InterPro" id="IPR049453">
    <property type="entry name" value="Memb_transporter_dom"/>
</dbReference>
<dbReference type="Pfam" id="PF12894">
    <property type="entry name" value="ANAPC4_WD40"/>
    <property type="match status" value="1"/>
</dbReference>
<proteinExistence type="inferred from homology"/>
<dbReference type="Pfam" id="PF12767">
    <property type="entry name" value="SAGA-Tad1"/>
    <property type="match status" value="1"/>
</dbReference>
<dbReference type="VEuPathDB" id="FungiDB:ASPZODRAFT_154753"/>
<feature type="repeat" description="WD" evidence="8">
    <location>
        <begin position="341"/>
        <end position="385"/>
    </location>
</feature>
<keyword evidence="4" id="KW-0677">Repeat</keyword>
<evidence type="ECO:0000256" key="2">
    <source>
        <dbReference type="ARBA" id="ARBA00022574"/>
    </source>
</evidence>
<keyword evidence="13" id="KW-1185">Reference proteome</keyword>
<feature type="domain" description="Anaphase-promoting complex subunit 4-like WD40" evidence="10">
    <location>
        <begin position="519"/>
        <end position="607"/>
    </location>
</feature>
<dbReference type="InterPro" id="IPR019775">
    <property type="entry name" value="WD40_repeat_CS"/>
</dbReference>
<name>A0A1L9S826_9EURO</name>
<dbReference type="InterPro" id="IPR015943">
    <property type="entry name" value="WD40/YVTN_repeat-like_dom_sf"/>
</dbReference>
<dbReference type="GeneID" id="34612590"/>
<dbReference type="Gene3D" id="2.130.10.10">
    <property type="entry name" value="YVTN repeat-like/Quinoprotein amine dehydrogenase"/>
    <property type="match status" value="2"/>
</dbReference>
<dbReference type="EMBL" id="KV878353">
    <property type="protein sequence ID" value="OJJ43305.1"/>
    <property type="molecule type" value="Genomic_DNA"/>
</dbReference>
<dbReference type="SUPFAM" id="SSF101908">
    <property type="entry name" value="Putative isomerase YbhE"/>
    <property type="match status" value="1"/>
</dbReference>
<feature type="transmembrane region" description="Helical" evidence="9">
    <location>
        <begin position="1356"/>
        <end position="1375"/>
    </location>
</feature>
<dbReference type="SMART" id="SM00320">
    <property type="entry name" value="WD40"/>
    <property type="match status" value="10"/>
</dbReference>
<evidence type="ECO:0000313" key="13">
    <source>
        <dbReference type="Proteomes" id="UP000184188"/>
    </source>
</evidence>
<dbReference type="CDD" id="cd00200">
    <property type="entry name" value="WD40"/>
    <property type="match status" value="1"/>
</dbReference>
<feature type="domain" description="Integral membrane bound transporter" evidence="11">
    <location>
        <begin position="1296"/>
        <end position="1439"/>
    </location>
</feature>
<protein>
    <submittedName>
        <fullName evidence="12">Uncharacterized protein</fullName>
    </submittedName>
</protein>
<feature type="transmembrane region" description="Helical" evidence="9">
    <location>
        <begin position="752"/>
        <end position="775"/>
    </location>
</feature>
<feature type="repeat" description="WD" evidence="8">
    <location>
        <begin position="252"/>
        <end position="293"/>
    </location>
</feature>
<dbReference type="SUPFAM" id="SSF50998">
    <property type="entry name" value="Quinoprotein alcohol dehydrogenase-like"/>
    <property type="match status" value="1"/>
</dbReference>
<feature type="transmembrane region" description="Helical" evidence="9">
    <location>
        <begin position="878"/>
        <end position="897"/>
    </location>
</feature>
<dbReference type="PROSITE" id="PS50082">
    <property type="entry name" value="WD_REPEATS_2"/>
    <property type="match status" value="5"/>
</dbReference>
<evidence type="ECO:0000256" key="1">
    <source>
        <dbReference type="ARBA" id="ARBA00004141"/>
    </source>
</evidence>
<sequence>MSITGGIFSIDLYPRTRHCLLNLVTQQYPFGPPAPPQHGANPPSFLPMPKASALLTQYANKSIFLRSIDDPAVARQYTEHKAQTTVARFAPSGFYVASGDTSGVVRVWDCVGEGTTKGEYNIVSGRINDLAWDGDSQRIIAVGEGKQRFGHCISWDSGNTVGEITGHTQAINSVSIKQQRPIRAAAAGDDKTTVFYHGAPFKFNTGIRGKHTNYIYGVGFSPDGSNLVSVGGDRAIWLYDGKTGETKGKIGEGEHKGSIFSVSWSKDSRKFATASADRTVKIWDVETGKVAQSWSFEEGVENQQVGVVWPHGRSDGLLISLSLGGVLNYLVEGTPEPRQAIQGHQKNITSMAKLSTSSGEETLWTGSSDGRIRSWDIGTGFATEIKGDQHSTYIAGLAGTNEDNGRLYSAAWDDTIRSVDMDKKMYTGTTVKLSGQPKGAVASDSTVIVGNSEGVELFRDGQKIGDFKSNVPVTTVAAQGTVAAIGGEDSSVQICNIGNSTLTPKIEVKAGRSPVSALAFSPDGSLIAAGEARGRILVFKVSDGSLVTDRWTAHTSRITSLVWNDKGTHVASGALDTHIFVWSLANPGEWIKMANAHKEGVNGVAWIAQGSKIASAGADAALHPATFVLPRTGQRLKGLVNLQGHNEANNGSTVGERQPLLPREGPDEHKGLCTRIAGKIASLYHQLLGFMTSELGIGILKCSLAYLLGSLATFIPVIASFLGHQDGKHVVATITVYFHPARTRGSMFKASICAFLAFLYAAFISVTSMCITMFFQDQLNLLLLGHVLVLIVFVGGGFGFMGWTKQRLGDPLVNVACSLASLASVTVLTKEGAVQNGEISFAKISQVLKMVIMGVSASMAVSFLVFPISARKKLRANIVNVTGTLAIMLAIITDSFLSGTEEELRSERFIEASKRHKKAYSQLDKLVKEAKLEHFFAGTEREYRLEKNLVRWVQDITHNMGGLRSAAALQFQLLKQTEHPQPAQMPDQRIQPPRFASAATFWSFHETPMLLTPIDEIPEEETLATSKDPLPGEATKDGDAGLAQSYHPADIFEVFISHLGPSMRSFAFTMKEIFQEIPFGPSPDYKVSVNSKFQNSLETALLLYCESRNEALASLYRQKEVMKVQSSEAEADLEEVSASCGHFSFSLLEIGEQLKDLLAILDELQLEVDERPRGRSWSWLMFWKSRDVGVSDKSVVNFGEKHLPPYTLSIYITEPGIDHLSTTFAIGSHKYSMADSDPSHLENQRTLPSAEEPEDFRGKKRIGYRIWKALEFFRRDDTKFAIKVGAGAAIYALPSFLSEFRPFYARWRGEWGLVSYMLVCSMTIGASNTTGYARFLGTCLGAVCAIAAWYMAAGNAAVLAFCGFLMAIWTFHLNLAKGQGPMGRFIMLTYNLSVLYAYSLSQKEANGDEDEGGENPVITEIVLHRVVAVLSGCIWGVIITRVIWPISAREKLKNGLSLVWLRMSLTWKRDPLSLMAQEGTTKLLMTPREKLELERFLSHLESLHGAASSEFELKGPFPDTTYSSIIRRTRSMVDAFHAMNLELMNNLTASEGELSMLRYTAKERLHLSARISHLLTVLASSMKLEYPLSDVLPSIDHARDRLLARIFHYRRDLTVCQSTTDEDYALLYAYSNETATMQIDPAALNRTDSAANAVPTSKSSSTTVSVPQKLTKALLSVPRLELEPIYTELKAAIGDNWAEYKQATSLFLLGHLNQNELSARVDHIICVDSKTEHLHNNFICAIIGNLSRDLPDHGVASWVSANDKPSVVSKPVSGDVAEQRLKTEVMQLPPRDRRRIKGIPERDPSETVRHELEEYHLAKQIKLPSQVPASAGGLNKTNWELEIRKRYAQPLAAETGEFPDAESIHTRMVPICYEESIVSGAGLPCAEFMAIATETFVKEVLSVVFSRTRLNGPSGTINGMMTLKYRQQLEREELAFTRGDISKDSATGLLPVEAKEASYRKPLGVRDLRLALELGTGVLGHMPLIIDQIMGGSVEEDFDMSPRREKAIDELAEVHRDEPKSLTFRDEMDIDDVDASSDWEYEAAANREQLETLLDECLSMAS</sequence>
<feature type="transmembrane region" description="Helical" evidence="9">
    <location>
        <begin position="781"/>
        <end position="800"/>
    </location>
</feature>
<evidence type="ECO:0000256" key="9">
    <source>
        <dbReference type="SAM" id="Phobius"/>
    </source>
</evidence>
<organism evidence="12 13">
    <name type="scientific">Penicilliopsis zonata CBS 506.65</name>
    <dbReference type="NCBI Taxonomy" id="1073090"/>
    <lineage>
        <taxon>Eukaryota</taxon>
        <taxon>Fungi</taxon>
        <taxon>Dikarya</taxon>
        <taxon>Ascomycota</taxon>
        <taxon>Pezizomycotina</taxon>
        <taxon>Eurotiomycetes</taxon>
        <taxon>Eurotiomycetidae</taxon>
        <taxon>Eurotiales</taxon>
        <taxon>Aspergillaceae</taxon>
        <taxon>Penicilliopsis</taxon>
    </lineage>
</organism>
<dbReference type="OrthoDB" id="68611at2759"/>
<feature type="repeat" description="WD" evidence="8">
    <location>
        <begin position="208"/>
        <end position="249"/>
    </location>
</feature>
<feature type="transmembrane region" description="Helical" evidence="9">
    <location>
        <begin position="1382"/>
        <end position="1401"/>
    </location>
</feature>
<evidence type="ECO:0000256" key="6">
    <source>
        <dbReference type="ARBA" id="ARBA00023136"/>
    </source>
</evidence>
<dbReference type="RefSeq" id="XP_022577815.1">
    <property type="nucleotide sequence ID" value="XM_022726126.1"/>
</dbReference>
<dbReference type="PROSITE" id="PS50294">
    <property type="entry name" value="WD_REPEATS_REGION"/>
    <property type="match status" value="3"/>
</dbReference>
<dbReference type="InterPro" id="IPR001680">
    <property type="entry name" value="WD40_rpt"/>
</dbReference>
<dbReference type="PROSITE" id="PS00678">
    <property type="entry name" value="WD_REPEATS_1"/>
    <property type="match status" value="1"/>
</dbReference>
<feature type="transmembrane region" description="Helical" evidence="9">
    <location>
        <begin position="704"/>
        <end position="722"/>
    </location>
</feature>
<evidence type="ECO:0000313" key="12">
    <source>
        <dbReference type="EMBL" id="OJJ43305.1"/>
    </source>
</evidence>
<dbReference type="InterPro" id="IPR024977">
    <property type="entry name" value="Apc4-like_WD40_dom"/>
</dbReference>
<dbReference type="Proteomes" id="UP000184188">
    <property type="component" value="Unassembled WGS sequence"/>
</dbReference>
<comment type="similarity">
    <text evidence="7">Belongs to the WD repeat AIP1 family.</text>
</comment>
<feature type="repeat" description="WD" evidence="8">
    <location>
        <begin position="551"/>
        <end position="584"/>
    </location>
</feature>